<name>A0A8V5HDL5_MELUD</name>
<dbReference type="SUPFAM" id="SSF55550">
    <property type="entry name" value="SH2 domain"/>
    <property type="match status" value="1"/>
</dbReference>
<accession>A0A8V5HDL5</accession>
<reference evidence="3" key="3">
    <citation type="submission" date="2025-09" db="UniProtKB">
        <authorList>
            <consortium name="Ensembl"/>
        </authorList>
    </citation>
    <scope>IDENTIFICATION</scope>
</reference>
<organism evidence="3 4">
    <name type="scientific">Melopsittacus undulatus</name>
    <name type="common">Budgerigar</name>
    <name type="synonym">Psittacus undulatus</name>
    <dbReference type="NCBI Taxonomy" id="13146"/>
    <lineage>
        <taxon>Eukaryota</taxon>
        <taxon>Metazoa</taxon>
        <taxon>Chordata</taxon>
        <taxon>Craniata</taxon>
        <taxon>Vertebrata</taxon>
        <taxon>Euteleostomi</taxon>
        <taxon>Archelosauria</taxon>
        <taxon>Archosauria</taxon>
        <taxon>Dinosauria</taxon>
        <taxon>Saurischia</taxon>
        <taxon>Theropoda</taxon>
        <taxon>Coelurosauria</taxon>
        <taxon>Aves</taxon>
        <taxon>Neognathae</taxon>
        <taxon>Neoaves</taxon>
        <taxon>Telluraves</taxon>
        <taxon>Australaves</taxon>
        <taxon>Psittaciformes</taxon>
        <taxon>Psittaculidae</taxon>
        <taxon>Melopsittacus</taxon>
    </lineage>
</organism>
<dbReference type="GO" id="GO:0005737">
    <property type="term" value="C:cytoplasm"/>
    <property type="evidence" value="ECO:0007669"/>
    <property type="project" value="TreeGrafter"/>
</dbReference>
<evidence type="ECO:0000256" key="2">
    <source>
        <dbReference type="SAM" id="MobiDB-lite"/>
    </source>
</evidence>
<dbReference type="PROSITE" id="PS50001">
    <property type="entry name" value="SH2"/>
    <property type="match status" value="1"/>
</dbReference>
<feature type="compositionally biased region" description="Polar residues" evidence="2">
    <location>
        <begin position="161"/>
        <end position="170"/>
    </location>
</feature>
<dbReference type="InterPro" id="IPR036860">
    <property type="entry name" value="SH2_dom_sf"/>
</dbReference>
<keyword evidence="4" id="KW-1185">Reference proteome</keyword>
<protein>
    <submittedName>
        <fullName evidence="3">Uncharacterized protein</fullName>
    </submittedName>
</protein>
<dbReference type="AlphaFoldDB" id="A0A8V5HDL5"/>
<dbReference type="Gene3D" id="3.30.505.10">
    <property type="entry name" value="SH2 domain"/>
    <property type="match status" value="1"/>
</dbReference>
<dbReference type="PANTHER" id="PTHR14388">
    <property type="entry name" value="T CELL-SPECIFIC ADAPTER PROTEIN TSAD"/>
    <property type="match status" value="1"/>
</dbReference>
<dbReference type="Ensembl" id="ENSMUNT00000035591.1">
    <property type="protein sequence ID" value="ENSMUNP00000024899.1"/>
    <property type="gene ID" value="ENSMUNG00000021729.1"/>
</dbReference>
<dbReference type="InterPro" id="IPR000980">
    <property type="entry name" value="SH2"/>
</dbReference>
<reference evidence="3" key="2">
    <citation type="submission" date="2025-08" db="UniProtKB">
        <authorList>
            <consortium name="Ensembl"/>
        </authorList>
    </citation>
    <scope>IDENTIFICATION</scope>
</reference>
<feature type="region of interest" description="Disordered" evidence="2">
    <location>
        <begin position="150"/>
        <end position="171"/>
    </location>
</feature>
<evidence type="ECO:0000256" key="1">
    <source>
        <dbReference type="ARBA" id="ARBA00022999"/>
    </source>
</evidence>
<evidence type="ECO:0000313" key="3">
    <source>
        <dbReference type="Ensembl" id="ENSMUNP00000024899.1"/>
    </source>
</evidence>
<feature type="compositionally biased region" description="Basic and acidic residues" evidence="2">
    <location>
        <begin position="191"/>
        <end position="209"/>
    </location>
</feature>
<reference evidence="3" key="1">
    <citation type="submission" date="2020-03" db="EMBL/GenBank/DDBJ databases">
        <title>Melopsittacus undulatus (budgerigar) genome, bMelUnd1, maternal haplotype with Z.</title>
        <authorList>
            <person name="Gedman G."/>
            <person name="Mountcastle J."/>
            <person name="Haase B."/>
            <person name="Formenti G."/>
            <person name="Wright T."/>
            <person name="Apodaca J."/>
            <person name="Pelan S."/>
            <person name="Chow W."/>
            <person name="Rhie A."/>
            <person name="Howe K."/>
            <person name="Fedrigo O."/>
            <person name="Jarvis E.D."/>
        </authorList>
    </citation>
    <scope>NUCLEOTIDE SEQUENCE [LARGE SCALE GENOMIC DNA]</scope>
</reference>
<evidence type="ECO:0000313" key="4">
    <source>
        <dbReference type="Proteomes" id="UP000694405"/>
    </source>
</evidence>
<dbReference type="Proteomes" id="UP000694405">
    <property type="component" value="Chromosome Z"/>
</dbReference>
<feature type="region of interest" description="Disordered" evidence="2">
    <location>
        <begin position="185"/>
        <end position="209"/>
    </location>
</feature>
<proteinExistence type="predicted"/>
<sequence length="305" mass="33519">MLASLTGSTTMAACEIGWESLHRGSCSLSAKNIFSASREAENLLIDKPLGCFLVRISQSRPGYTLTYRGENRCRHYLIEMQPNARYVILGEDRAHASLTELVRYHQAVGIQPFMEKLTVPCDQVNAEDLDSESLDHEDLESPTLIETAAKGEAPPEEQPCPSRSSASTPGSVAALKSMWFRRTKNVPKQQSFDKSRTKPRLGKEKGSERALPRLHSSIQLGMQEIQQVSRGISSAKPWHPQPPVASGAALSMGKREEVSTSTAQFPSFWVTGFTWVRDSGGGLLRCSTKSAQGNVMWPACQSLLP</sequence>
<dbReference type="PANTHER" id="PTHR14388:SF22">
    <property type="entry name" value="SH2 DOMAIN-CONTAINING PROTEIN"/>
    <property type="match status" value="1"/>
</dbReference>
<dbReference type="SMART" id="SM00252">
    <property type="entry name" value="SH2"/>
    <property type="match status" value="1"/>
</dbReference>
<dbReference type="Pfam" id="PF00017">
    <property type="entry name" value="SH2"/>
    <property type="match status" value="1"/>
</dbReference>
<keyword evidence="1" id="KW-0727">SH2 domain</keyword>